<dbReference type="Gene3D" id="3.30.70.100">
    <property type="match status" value="1"/>
</dbReference>
<reference evidence="3" key="1">
    <citation type="submission" date="2016-11" db="EMBL/GenBank/DDBJ databases">
        <authorList>
            <person name="Varghese N."/>
            <person name="Submissions S."/>
        </authorList>
    </citation>
    <scope>NUCLEOTIDE SEQUENCE [LARGE SCALE GENOMIC DNA]</scope>
    <source>
        <strain evidence="3">GAS401</strain>
    </source>
</reference>
<protein>
    <submittedName>
        <fullName evidence="2">Uncharacterized conserved protein, DUF1330 family</fullName>
    </submittedName>
</protein>
<dbReference type="Proteomes" id="UP000184096">
    <property type="component" value="Chromosome I"/>
</dbReference>
<evidence type="ECO:0000313" key="2">
    <source>
        <dbReference type="EMBL" id="SHN80926.1"/>
    </source>
</evidence>
<gene>
    <name evidence="2" type="ORF">SAMN05444170_4549</name>
</gene>
<dbReference type="AlphaFoldDB" id="A0A1M7UD92"/>
<evidence type="ECO:0000259" key="1">
    <source>
        <dbReference type="Pfam" id="PF07045"/>
    </source>
</evidence>
<feature type="domain" description="DUF1330" evidence="1">
    <location>
        <begin position="33"/>
        <end position="124"/>
    </location>
</feature>
<dbReference type="Pfam" id="PF07045">
    <property type="entry name" value="DUF1330"/>
    <property type="match status" value="1"/>
</dbReference>
<dbReference type="SUPFAM" id="SSF54909">
    <property type="entry name" value="Dimeric alpha+beta barrel"/>
    <property type="match status" value="1"/>
</dbReference>
<dbReference type="InterPro" id="IPR010753">
    <property type="entry name" value="DUF1330"/>
</dbReference>
<accession>A0A1M7UD92</accession>
<name>A0A1M7UD92_9BRAD</name>
<organism evidence="2 3">
    <name type="scientific">Bradyrhizobium erythrophlei</name>
    <dbReference type="NCBI Taxonomy" id="1437360"/>
    <lineage>
        <taxon>Bacteria</taxon>
        <taxon>Pseudomonadati</taxon>
        <taxon>Pseudomonadota</taxon>
        <taxon>Alphaproteobacteria</taxon>
        <taxon>Hyphomicrobiales</taxon>
        <taxon>Nitrobacteraceae</taxon>
        <taxon>Bradyrhizobium</taxon>
    </lineage>
</organism>
<sequence length="129" mass="13770">MRSNYKITMVLLAGVAIGAIAVQGLHAQGAKLKAYAVSESEILDASAQAAYLTVARKALEAANGRSLRTAAGRVVQIEGAPPPKSVGIIEWNSVDEAVAFYKSKAWTDLAPDRDKAVKVTRRYVVEAEK</sequence>
<dbReference type="InterPro" id="IPR011008">
    <property type="entry name" value="Dimeric_a/b-barrel"/>
</dbReference>
<dbReference type="RefSeq" id="WP_072821204.1">
    <property type="nucleotide sequence ID" value="NZ_LT670849.1"/>
</dbReference>
<evidence type="ECO:0000313" key="3">
    <source>
        <dbReference type="Proteomes" id="UP000184096"/>
    </source>
</evidence>
<proteinExistence type="predicted"/>
<dbReference type="EMBL" id="LT670849">
    <property type="protein sequence ID" value="SHN80926.1"/>
    <property type="molecule type" value="Genomic_DNA"/>
</dbReference>
<keyword evidence="3" id="KW-1185">Reference proteome</keyword>